<keyword evidence="1" id="KW-0812">Transmembrane</keyword>
<name>A0A4Q0I4X4_9FIRM</name>
<keyword evidence="3" id="KW-1185">Reference proteome</keyword>
<feature type="transmembrane region" description="Helical" evidence="1">
    <location>
        <begin position="6"/>
        <end position="30"/>
    </location>
</feature>
<gene>
    <name evidence="2" type="ORF">EFD62_10805</name>
</gene>
<dbReference type="AlphaFoldDB" id="A0A4Q0I4X4"/>
<dbReference type="Proteomes" id="UP000289166">
    <property type="component" value="Unassembled WGS sequence"/>
</dbReference>
<accession>A0A4Q0I4X4</accession>
<protein>
    <submittedName>
        <fullName evidence="2">Cyclic lactone autoinducer peptide</fullName>
    </submittedName>
</protein>
<dbReference type="InterPro" id="IPR009229">
    <property type="entry name" value="AgrD"/>
</dbReference>
<dbReference type="NCBIfam" id="TIGR04223">
    <property type="entry name" value="quorum_AgrD"/>
    <property type="match status" value="1"/>
</dbReference>
<keyword evidence="1" id="KW-1133">Transmembrane helix</keyword>
<dbReference type="EMBL" id="RLII01000013">
    <property type="protein sequence ID" value="RXE58785.1"/>
    <property type="molecule type" value="Genomic_DNA"/>
</dbReference>
<organism evidence="2 3">
    <name type="scientific">Acetivibrio mesophilus</name>
    <dbReference type="NCBI Taxonomy" id="2487273"/>
    <lineage>
        <taxon>Bacteria</taxon>
        <taxon>Bacillati</taxon>
        <taxon>Bacillota</taxon>
        <taxon>Clostridia</taxon>
        <taxon>Eubacteriales</taxon>
        <taxon>Oscillospiraceae</taxon>
        <taxon>Acetivibrio</taxon>
    </lineage>
</organism>
<dbReference type="PROSITE" id="PS51257">
    <property type="entry name" value="PROKAR_LIPOPROTEIN"/>
    <property type="match status" value="1"/>
</dbReference>
<proteinExistence type="predicted"/>
<comment type="caution">
    <text evidence="2">The sequence shown here is derived from an EMBL/GenBank/DDBJ whole genome shotgun (WGS) entry which is preliminary data.</text>
</comment>
<evidence type="ECO:0000313" key="2">
    <source>
        <dbReference type="EMBL" id="RXE58785.1"/>
    </source>
</evidence>
<evidence type="ECO:0000256" key="1">
    <source>
        <dbReference type="SAM" id="Phobius"/>
    </source>
</evidence>
<dbReference type="OrthoDB" id="1809626at2"/>
<evidence type="ECO:0000313" key="3">
    <source>
        <dbReference type="Proteomes" id="UP000289166"/>
    </source>
</evidence>
<keyword evidence="1" id="KW-0472">Membrane</keyword>
<reference evidence="3" key="1">
    <citation type="submission" date="2018-11" db="EMBL/GenBank/DDBJ databases">
        <title>Genome sequencing of a novel mesophilic and cellulolytic organism within the genus Hungateiclostridium.</title>
        <authorList>
            <person name="Rettenmaier R."/>
            <person name="Liebl W."/>
            <person name="Zverlov V."/>
        </authorList>
    </citation>
    <scope>NUCLEOTIDE SEQUENCE [LARGE SCALE GENOMIC DNA]</scope>
    <source>
        <strain evidence="3">N2K1</strain>
    </source>
</reference>
<sequence>MLKKTLGLLSFVVTIFAILSASSACFFFLYQPKVPKVLHK</sequence>
<dbReference type="RefSeq" id="WP_083225214.1">
    <property type="nucleotide sequence ID" value="NZ_RLII01000013.1"/>
</dbReference>